<proteinExistence type="predicted"/>
<name>A0AAE6QA26_EHRRU</name>
<dbReference type="RefSeq" id="WP_158406557.1">
    <property type="nucleotide sequence ID" value="NZ_CP033456.1"/>
</dbReference>
<accession>A0AAE6QA26</accession>
<keyword evidence="3" id="KW-1185">Reference proteome</keyword>
<feature type="compositionally biased region" description="Basic and acidic residues" evidence="1">
    <location>
        <begin position="49"/>
        <end position="58"/>
    </location>
</feature>
<reference evidence="2 3" key="1">
    <citation type="submission" date="2018-10" db="EMBL/GenBank/DDBJ databases">
        <title>Propagation and draft genome sequences of three atypical Erhlichia ruminantium isolates.</title>
        <authorList>
            <person name="Liebenberg J."/>
            <person name="Steyn H."/>
            <person name="Josemans A."/>
            <person name="Zweygarth E."/>
        </authorList>
    </citation>
    <scope>NUCLEOTIDE SEQUENCE [LARGE SCALE GENOMIC DNA]</scope>
    <source>
        <strain evidence="2 3">Omatjenne</strain>
    </source>
</reference>
<gene>
    <name evidence="2" type="ORF">EDL80_02120</name>
</gene>
<organism evidence="2 3">
    <name type="scientific">Ehrlichia ruminantium</name>
    <name type="common">heartwater rickettsia</name>
    <name type="synonym">Cowdria ruminantium</name>
    <dbReference type="NCBI Taxonomy" id="779"/>
    <lineage>
        <taxon>Bacteria</taxon>
        <taxon>Pseudomonadati</taxon>
        <taxon>Pseudomonadota</taxon>
        <taxon>Alphaproteobacteria</taxon>
        <taxon>Rickettsiales</taxon>
        <taxon>Anaplasmataceae</taxon>
        <taxon>Ehrlichia</taxon>
    </lineage>
</organism>
<evidence type="ECO:0000313" key="2">
    <source>
        <dbReference type="EMBL" id="QGR03379.1"/>
    </source>
</evidence>
<evidence type="ECO:0000313" key="3">
    <source>
        <dbReference type="Proteomes" id="UP000422822"/>
    </source>
</evidence>
<dbReference type="AlphaFoldDB" id="A0AAE6QA26"/>
<protein>
    <submittedName>
        <fullName evidence="2">Uncharacterized protein</fullName>
    </submittedName>
</protein>
<feature type="region of interest" description="Disordered" evidence="1">
    <location>
        <begin position="49"/>
        <end position="75"/>
    </location>
</feature>
<sequence>MIHEQEKLIYKMIDNCNDHKKLCKIQQEISTLIELTRDRSLLDNISDIKHEEPNDKSNNHKSHNANKSDKEPESNVADANLKKIKDNIKLQLNILKSVIAHKMDPIQRAGETIKSNNKDAKKFGRPIKGNNSSNMITALLKMVVNQIKLILSVAITQDSIEHKENSQTQYKPQYLSNMLSNNNHHEQSRNR</sequence>
<evidence type="ECO:0000256" key="1">
    <source>
        <dbReference type="SAM" id="MobiDB-lite"/>
    </source>
</evidence>
<dbReference type="EMBL" id="CP033455">
    <property type="protein sequence ID" value="QGR03379.1"/>
    <property type="molecule type" value="Genomic_DNA"/>
</dbReference>
<dbReference type="Proteomes" id="UP000422822">
    <property type="component" value="Chromosome"/>
</dbReference>